<protein>
    <recommendedName>
        <fullName evidence="4">Lipoprotein</fullName>
    </recommendedName>
</protein>
<sequence>MKKFFLTLAGRLVLAVFLLLATGCSKSDNAEPARAEIPLGGKAPDEYLEIRINGGSWISLDGLAANSAPHQFGISSNSGSSMFNINWPGGEGYFRWSDTGNVPARINFAYFLPDNTYYVSGFRSNNESKETSGGLLNIKSIGKEGDEVSGSFVIGPAGRFDSGTGKHLENVIIEGRFNLKLVKMYRSAREA</sequence>
<comment type="caution">
    <text evidence="2">The sequence shown here is derived from an EMBL/GenBank/DDBJ whole genome shotgun (WGS) entry which is preliminary data.</text>
</comment>
<organism evidence="2 3">
    <name type="scientific">Flavihumibacter solisilvae</name>
    <dbReference type="NCBI Taxonomy" id="1349421"/>
    <lineage>
        <taxon>Bacteria</taxon>
        <taxon>Pseudomonadati</taxon>
        <taxon>Bacteroidota</taxon>
        <taxon>Chitinophagia</taxon>
        <taxon>Chitinophagales</taxon>
        <taxon>Chitinophagaceae</taxon>
        <taxon>Flavihumibacter</taxon>
    </lineage>
</organism>
<feature type="chain" id="PRO_5002149005" description="Lipoprotein" evidence="1">
    <location>
        <begin position="31"/>
        <end position="191"/>
    </location>
</feature>
<dbReference type="AlphaFoldDB" id="A0A0C1LHR0"/>
<keyword evidence="1" id="KW-0732">Signal</keyword>
<gene>
    <name evidence="2" type="ORF">OI18_08400</name>
</gene>
<feature type="signal peptide" evidence="1">
    <location>
        <begin position="1"/>
        <end position="30"/>
    </location>
</feature>
<dbReference type="RefSeq" id="WP_039138945.1">
    <property type="nucleotide sequence ID" value="NZ_JSVC01000009.1"/>
</dbReference>
<dbReference type="Proteomes" id="UP000031408">
    <property type="component" value="Unassembled WGS sequence"/>
</dbReference>
<name>A0A0C1LHR0_9BACT</name>
<evidence type="ECO:0008006" key="4">
    <source>
        <dbReference type="Google" id="ProtNLM"/>
    </source>
</evidence>
<evidence type="ECO:0000313" key="3">
    <source>
        <dbReference type="Proteomes" id="UP000031408"/>
    </source>
</evidence>
<accession>A0A0C1LHR0</accession>
<proteinExistence type="predicted"/>
<reference evidence="2 3" key="1">
    <citation type="submission" date="2014-11" db="EMBL/GenBank/DDBJ databases">
        <title>Genome sequence of Flavihumibacter solisilvae 3-3.</title>
        <authorList>
            <person name="Zhou G."/>
            <person name="Li M."/>
            <person name="Wang G."/>
        </authorList>
    </citation>
    <scope>NUCLEOTIDE SEQUENCE [LARGE SCALE GENOMIC DNA]</scope>
    <source>
        <strain evidence="2 3">3-3</strain>
    </source>
</reference>
<dbReference type="EMBL" id="JSVC01000009">
    <property type="protein sequence ID" value="KIC94918.1"/>
    <property type="molecule type" value="Genomic_DNA"/>
</dbReference>
<dbReference type="PROSITE" id="PS51257">
    <property type="entry name" value="PROKAR_LIPOPROTEIN"/>
    <property type="match status" value="1"/>
</dbReference>
<keyword evidence="3" id="KW-1185">Reference proteome</keyword>
<evidence type="ECO:0000256" key="1">
    <source>
        <dbReference type="SAM" id="SignalP"/>
    </source>
</evidence>
<dbReference type="OrthoDB" id="770607at2"/>
<evidence type="ECO:0000313" key="2">
    <source>
        <dbReference type="EMBL" id="KIC94918.1"/>
    </source>
</evidence>